<dbReference type="Pfam" id="PF12704">
    <property type="entry name" value="MacB_PCD"/>
    <property type="match status" value="2"/>
</dbReference>
<dbReference type="PANTHER" id="PTHR30572">
    <property type="entry name" value="MEMBRANE COMPONENT OF TRANSPORTER-RELATED"/>
    <property type="match status" value="1"/>
</dbReference>
<gene>
    <name evidence="9" type="ORF">ATO12_23895</name>
</gene>
<protein>
    <submittedName>
        <fullName evidence="9">Cell division protein FtsX</fullName>
    </submittedName>
</protein>
<feature type="transmembrane region" description="Helical" evidence="6">
    <location>
        <begin position="688"/>
        <end position="709"/>
    </location>
</feature>
<feature type="domain" description="ABC3 transporter permease C-terminal" evidence="7">
    <location>
        <begin position="688"/>
        <end position="801"/>
    </location>
</feature>
<dbReference type="STRING" id="1317122.ATO12_23895"/>
<reference evidence="9 10" key="1">
    <citation type="submission" date="2014-04" db="EMBL/GenBank/DDBJ databases">
        <title>Aquimarina sp. 22II-S11-z7 Genome Sequencing.</title>
        <authorList>
            <person name="Lai Q."/>
        </authorList>
    </citation>
    <scope>NUCLEOTIDE SEQUENCE [LARGE SCALE GENOMIC DNA]</scope>
    <source>
        <strain evidence="9 10">22II-S11-z7</strain>
    </source>
</reference>
<feature type="domain" description="MacB-like periplasmic core" evidence="8">
    <location>
        <begin position="22"/>
        <end position="235"/>
    </location>
</feature>
<evidence type="ECO:0000256" key="6">
    <source>
        <dbReference type="SAM" id="Phobius"/>
    </source>
</evidence>
<dbReference type="InterPro" id="IPR025857">
    <property type="entry name" value="MacB_PCD"/>
</dbReference>
<keyword evidence="2" id="KW-1003">Cell membrane</keyword>
<evidence type="ECO:0000256" key="3">
    <source>
        <dbReference type="ARBA" id="ARBA00022692"/>
    </source>
</evidence>
<dbReference type="PANTHER" id="PTHR30572:SF18">
    <property type="entry name" value="ABC-TYPE MACROLIDE FAMILY EXPORT SYSTEM PERMEASE COMPONENT 2"/>
    <property type="match status" value="1"/>
</dbReference>
<feature type="transmembrane region" description="Helical" evidence="6">
    <location>
        <begin position="434"/>
        <end position="457"/>
    </location>
</feature>
<accession>A0A023BR84</accession>
<comment type="caution">
    <text evidence="9">The sequence shown here is derived from an EMBL/GenBank/DDBJ whole genome shotgun (WGS) entry which is preliminary data.</text>
</comment>
<feature type="transmembrane region" description="Helical" evidence="6">
    <location>
        <begin position="390"/>
        <end position="413"/>
    </location>
</feature>
<dbReference type="AlphaFoldDB" id="A0A023BR84"/>
<keyword evidence="4 6" id="KW-1133">Transmembrane helix</keyword>
<dbReference type="InterPro" id="IPR050250">
    <property type="entry name" value="Macrolide_Exporter_MacB"/>
</dbReference>
<feature type="transmembrane region" description="Helical" evidence="6">
    <location>
        <begin position="769"/>
        <end position="791"/>
    </location>
</feature>
<feature type="transmembrane region" description="Helical" evidence="6">
    <location>
        <begin position="346"/>
        <end position="370"/>
    </location>
</feature>
<proteinExistence type="predicted"/>
<evidence type="ECO:0000313" key="10">
    <source>
        <dbReference type="Proteomes" id="UP000023541"/>
    </source>
</evidence>
<feature type="transmembrane region" description="Helical" evidence="6">
    <location>
        <begin position="20"/>
        <end position="42"/>
    </location>
</feature>
<name>A0A023BR84_9FLAO</name>
<evidence type="ECO:0000256" key="2">
    <source>
        <dbReference type="ARBA" id="ARBA00022475"/>
    </source>
</evidence>
<feature type="domain" description="ABC3 transporter permease C-terminal" evidence="7">
    <location>
        <begin position="301"/>
        <end position="415"/>
    </location>
</feature>
<feature type="transmembrane region" description="Helical" evidence="6">
    <location>
        <begin position="296"/>
        <end position="317"/>
    </location>
</feature>
<dbReference type="RefSeq" id="WP_034245109.1">
    <property type="nucleotide sequence ID" value="NZ_AQRA01000008.1"/>
</dbReference>
<dbReference type="GO" id="GO:0005886">
    <property type="term" value="C:plasma membrane"/>
    <property type="evidence" value="ECO:0007669"/>
    <property type="project" value="UniProtKB-SubCell"/>
</dbReference>
<sequence>MLKNHIKVAWRTLLKHKGLFTINILGLAIGIATALVIFLFVVDELSYDRHYKKADQIVRVVLKGKMNGELIKEAVTPGPVAYTLQEEFPEVLQATRIKSNGTPQITYKNNTFRDQKFAYVDPNFFQVFTLPLIKGDPATALQEPNTVVITQKLASKYFGNENPLGKILEFKEWDQRYKVTGVINDVPANSHFHFDAFGSMQGFAAAKEHKWIESGYHSYLMLDKRIDYKNVEEKLPKIVHKYMGPQIKKSMGMTFEEFHGKGNDIGLFLQPLTDIHLHSDFADATNLEPGGDIKTVYIFGAIAIFILIIACINFMNLSTAAASKRAKEVGVKKVLGSPKSQLIKQFLIESFIATMVAMVLALILVMISLPLFNDLSAKALDITYILRPQILMYLLILGIIISFLAGGYPAFFLSSFAPIAALKNKFTNTGNSKGLRSGLVIFQFAISVGLILATIVVDQQMSFIQNKDIGYEKDQILVLRDSWMLKNNEEVFKEQLFKDPRVSNVTMSGHIPAGPSYNHMSSIYPGQDSDAIRRTIVYNIDKDYIPTMGMELIAGRNFATGEGPETANLIINETSARILGFTDNAIGQAITMSIDNEGGTRQYSVIGVVKDFHFKSLHQTIDPLIMINEPSSGLIVRAKTSDMKGLIATAEHIWNGFKINEPFNYALLDELYNQTYLKEQKMGTILRIFALLTIFVACLGLFGLVTFTAEQRFKEIGIRKVLGSTIPQIITMLSFDFMKLVCISFLIAFPLGFYLMNTWLQDFAYRIQIQWWVFVLAGCITLLVAFMTIGWKSFRAASMNPIKSLRTE</sequence>
<keyword evidence="3 6" id="KW-0812">Transmembrane</keyword>
<dbReference type="InterPro" id="IPR003838">
    <property type="entry name" value="ABC3_permease_C"/>
</dbReference>
<keyword evidence="5 6" id="KW-0472">Membrane</keyword>
<keyword evidence="9" id="KW-0131">Cell cycle</keyword>
<feature type="domain" description="MacB-like periplasmic core" evidence="8">
    <location>
        <begin position="519"/>
        <end position="628"/>
    </location>
</feature>
<dbReference type="EMBL" id="AQRA01000008">
    <property type="protein sequence ID" value="EZH72494.1"/>
    <property type="molecule type" value="Genomic_DNA"/>
</dbReference>
<dbReference type="GO" id="GO:0051301">
    <property type="term" value="P:cell division"/>
    <property type="evidence" value="ECO:0007669"/>
    <property type="project" value="UniProtKB-KW"/>
</dbReference>
<evidence type="ECO:0000259" key="7">
    <source>
        <dbReference type="Pfam" id="PF02687"/>
    </source>
</evidence>
<evidence type="ECO:0000313" key="9">
    <source>
        <dbReference type="EMBL" id="EZH72494.1"/>
    </source>
</evidence>
<dbReference type="GO" id="GO:0022857">
    <property type="term" value="F:transmembrane transporter activity"/>
    <property type="evidence" value="ECO:0007669"/>
    <property type="project" value="TreeGrafter"/>
</dbReference>
<organism evidence="9 10">
    <name type="scientific">Aquimarina atlantica</name>
    <dbReference type="NCBI Taxonomy" id="1317122"/>
    <lineage>
        <taxon>Bacteria</taxon>
        <taxon>Pseudomonadati</taxon>
        <taxon>Bacteroidota</taxon>
        <taxon>Flavobacteriia</taxon>
        <taxon>Flavobacteriales</taxon>
        <taxon>Flavobacteriaceae</taxon>
        <taxon>Aquimarina</taxon>
    </lineage>
</organism>
<keyword evidence="9" id="KW-0132">Cell division</keyword>
<dbReference type="Pfam" id="PF02687">
    <property type="entry name" value="FtsX"/>
    <property type="match status" value="2"/>
</dbReference>
<dbReference type="Proteomes" id="UP000023541">
    <property type="component" value="Unassembled WGS sequence"/>
</dbReference>
<evidence type="ECO:0000256" key="1">
    <source>
        <dbReference type="ARBA" id="ARBA00004651"/>
    </source>
</evidence>
<evidence type="ECO:0000259" key="8">
    <source>
        <dbReference type="Pfam" id="PF12704"/>
    </source>
</evidence>
<evidence type="ECO:0000256" key="5">
    <source>
        <dbReference type="ARBA" id="ARBA00023136"/>
    </source>
</evidence>
<comment type="subcellular location">
    <subcellularLocation>
        <location evidence="1">Cell membrane</location>
        <topology evidence="1">Multi-pass membrane protein</topology>
    </subcellularLocation>
</comment>
<dbReference type="OrthoDB" id="8740261at2"/>
<dbReference type="eggNOG" id="COG0577">
    <property type="taxonomic scope" value="Bacteria"/>
</dbReference>
<keyword evidence="10" id="KW-1185">Reference proteome</keyword>
<evidence type="ECO:0000256" key="4">
    <source>
        <dbReference type="ARBA" id="ARBA00022989"/>
    </source>
</evidence>